<sequence>MLTAVRDVVTDSTGGPDAAPGEGVTVGDVVDRLGGHPNTVRHHLSALLEDDLLEVAPALTGRRGRPATRYRTTALGQAADDGRAELVEEYVALAAAFAERLAERGGDPGDDARSIGHVWGATLSAREAAPRDHRGRRQPATSRREAVVGMLSRLGFSPAIEPRGARALDGATVLLRTCPLLESARRHPEVICRVHLGLVEGVFAGQGEPASDVALEPFARPGACVLTLPPESPA</sequence>
<dbReference type="Gene3D" id="1.10.10.10">
    <property type="entry name" value="Winged helix-like DNA-binding domain superfamily/Winged helix DNA-binding domain"/>
    <property type="match status" value="1"/>
</dbReference>
<name>A0ABP9JF19_9MICO</name>
<dbReference type="Pfam" id="PF12840">
    <property type="entry name" value="HTH_20"/>
    <property type="match status" value="1"/>
</dbReference>
<organism evidence="2 3">
    <name type="scientific">Terrabacter aeriphilus</name>
    <dbReference type="NCBI Taxonomy" id="515662"/>
    <lineage>
        <taxon>Bacteria</taxon>
        <taxon>Bacillati</taxon>
        <taxon>Actinomycetota</taxon>
        <taxon>Actinomycetes</taxon>
        <taxon>Micrococcales</taxon>
        <taxon>Intrasporangiaceae</taxon>
        <taxon>Terrabacter</taxon>
    </lineage>
</organism>
<evidence type="ECO:0000313" key="3">
    <source>
        <dbReference type="Proteomes" id="UP001500427"/>
    </source>
</evidence>
<keyword evidence="3" id="KW-1185">Reference proteome</keyword>
<gene>
    <name evidence="2" type="ORF">GCM10023258_26990</name>
</gene>
<dbReference type="InterPro" id="IPR036388">
    <property type="entry name" value="WH-like_DNA-bd_sf"/>
</dbReference>
<proteinExistence type="predicted"/>
<feature type="region of interest" description="Disordered" evidence="1">
    <location>
        <begin position="1"/>
        <end position="22"/>
    </location>
</feature>
<reference evidence="3" key="1">
    <citation type="journal article" date="2019" name="Int. J. Syst. Evol. Microbiol.">
        <title>The Global Catalogue of Microorganisms (GCM) 10K type strain sequencing project: providing services to taxonomists for standard genome sequencing and annotation.</title>
        <authorList>
            <consortium name="The Broad Institute Genomics Platform"/>
            <consortium name="The Broad Institute Genome Sequencing Center for Infectious Disease"/>
            <person name="Wu L."/>
            <person name="Ma J."/>
        </authorList>
    </citation>
    <scope>NUCLEOTIDE SEQUENCE [LARGE SCALE GENOMIC DNA]</scope>
    <source>
        <strain evidence="3">JCM 17687</strain>
    </source>
</reference>
<dbReference type="EMBL" id="BAABIW010000017">
    <property type="protein sequence ID" value="GAA5030077.1"/>
    <property type="molecule type" value="Genomic_DNA"/>
</dbReference>
<comment type="caution">
    <text evidence="2">The sequence shown here is derived from an EMBL/GenBank/DDBJ whole genome shotgun (WGS) entry which is preliminary data.</text>
</comment>
<protein>
    <submittedName>
        <fullName evidence="2">Helix-turn-helix domain-containing protein</fullName>
    </submittedName>
</protein>
<evidence type="ECO:0000256" key="1">
    <source>
        <dbReference type="SAM" id="MobiDB-lite"/>
    </source>
</evidence>
<dbReference type="SUPFAM" id="SSF46785">
    <property type="entry name" value="Winged helix' DNA-binding domain"/>
    <property type="match status" value="1"/>
</dbReference>
<accession>A0ABP9JF19</accession>
<dbReference type="InterPro" id="IPR036390">
    <property type="entry name" value="WH_DNA-bd_sf"/>
</dbReference>
<evidence type="ECO:0000313" key="2">
    <source>
        <dbReference type="EMBL" id="GAA5030077.1"/>
    </source>
</evidence>
<dbReference type="Proteomes" id="UP001500427">
    <property type="component" value="Unassembled WGS sequence"/>
</dbReference>